<dbReference type="SUPFAM" id="SSF54001">
    <property type="entry name" value="Cysteine proteinases"/>
    <property type="match status" value="1"/>
</dbReference>
<proteinExistence type="inferred from homology"/>
<evidence type="ECO:0000256" key="2">
    <source>
        <dbReference type="ARBA" id="ARBA00022670"/>
    </source>
</evidence>
<evidence type="ECO:0000313" key="6">
    <source>
        <dbReference type="Proteomes" id="UP001418222"/>
    </source>
</evidence>
<dbReference type="InterPro" id="IPR003653">
    <property type="entry name" value="Peptidase_C48_C"/>
</dbReference>
<dbReference type="AlphaFoldDB" id="A0AAP0G4K0"/>
<keyword evidence="2" id="KW-0645">Protease</keyword>
<sequence length="505" mass="57554">MPGSKYLSCRCAPNTFTANVTPLLNRLSEESIEALRDARLLPLFRMPPIPQNIPMLYVLLRLYNKDKQAFQLGKYLVKMTVNEVALILGLPNAGLHFKFSRSPVLDKTHKNLTDEIHRAADEEGSHHDEGIILSMLVNYLIAMFFFPLKSLKVPSCITKITCLPEFLKYNWPLTIHEFLHLQFDHLSRVSAVRDAGSNIGSLEGCATVLLVIREFRNVLVEEKVLLGDEDDESDFETRPLKEEKEKKVKFATIDSVGEKLGYENKIDEKRSMRSKERFLTRMIRSEGKRARNEKKVDHVQTDEGWRGLEDRLKAYIKEEVAGLKNFCESWFKSLQSECKPSFSSVPTTQLSQLTSTLENIIPPKTEVITVSPRKVKKAICKRAPTIHETDVQYPGRLLLTKRARESVDYLKALQDDVPEAFPEGFVNWPVADAVGVPCQDNSWDCGVFVVKFMEVISSTETVSWADQKNWQEDMPRFRAEIVAEIFKTFSSSISESIARLDSSDA</sequence>
<protein>
    <recommendedName>
        <fullName evidence="4">Ubiquitin-like protease family profile domain-containing protein</fullName>
    </recommendedName>
</protein>
<keyword evidence="3" id="KW-0378">Hydrolase</keyword>
<feature type="domain" description="Ubiquitin-like protease family profile" evidence="4">
    <location>
        <begin position="432"/>
        <end position="491"/>
    </location>
</feature>
<comment type="caution">
    <text evidence="5">The sequence shown here is derived from an EMBL/GenBank/DDBJ whole genome shotgun (WGS) entry which is preliminary data.</text>
</comment>
<evidence type="ECO:0000256" key="3">
    <source>
        <dbReference type="ARBA" id="ARBA00022801"/>
    </source>
</evidence>
<keyword evidence="6" id="KW-1185">Reference proteome</keyword>
<accession>A0AAP0G4K0</accession>
<evidence type="ECO:0000259" key="4">
    <source>
        <dbReference type="Pfam" id="PF02902"/>
    </source>
</evidence>
<dbReference type="EMBL" id="JBBWWQ010000010">
    <property type="protein sequence ID" value="KAK8936850.1"/>
    <property type="molecule type" value="Genomic_DNA"/>
</dbReference>
<gene>
    <name evidence="5" type="ORF">KSP39_PZI012536</name>
</gene>
<dbReference type="InterPro" id="IPR038765">
    <property type="entry name" value="Papain-like_cys_pep_sf"/>
</dbReference>
<evidence type="ECO:0000256" key="1">
    <source>
        <dbReference type="ARBA" id="ARBA00005234"/>
    </source>
</evidence>
<reference evidence="5 6" key="1">
    <citation type="journal article" date="2022" name="Nat. Plants">
        <title>Genomes of leafy and leafless Platanthera orchids illuminate the evolution of mycoheterotrophy.</title>
        <authorList>
            <person name="Li M.H."/>
            <person name="Liu K.W."/>
            <person name="Li Z."/>
            <person name="Lu H.C."/>
            <person name="Ye Q.L."/>
            <person name="Zhang D."/>
            <person name="Wang J.Y."/>
            <person name="Li Y.F."/>
            <person name="Zhong Z.M."/>
            <person name="Liu X."/>
            <person name="Yu X."/>
            <person name="Liu D.K."/>
            <person name="Tu X.D."/>
            <person name="Liu B."/>
            <person name="Hao Y."/>
            <person name="Liao X.Y."/>
            <person name="Jiang Y.T."/>
            <person name="Sun W.H."/>
            <person name="Chen J."/>
            <person name="Chen Y.Q."/>
            <person name="Ai Y."/>
            <person name="Zhai J.W."/>
            <person name="Wu S.S."/>
            <person name="Zhou Z."/>
            <person name="Hsiao Y.Y."/>
            <person name="Wu W.L."/>
            <person name="Chen Y.Y."/>
            <person name="Lin Y.F."/>
            <person name="Hsu J.L."/>
            <person name="Li C.Y."/>
            <person name="Wang Z.W."/>
            <person name="Zhao X."/>
            <person name="Zhong W.Y."/>
            <person name="Ma X.K."/>
            <person name="Ma L."/>
            <person name="Huang J."/>
            <person name="Chen G.Z."/>
            <person name="Huang M.Z."/>
            <person name="Huang L."/>
            <person name="Peng D.H."/>
            <person name="Luo Y.B."/>
            <person name="Zou S.Q."/>
            <person name="Chen S.P."/>
            <person name="Lan S."/>
            <person name="Tsai W.C."/>
            <person name="Van de Peer Y."/>
            <person name="Liu Z.J."/>
        </authorList>
    </citation>
    <scope>NUCLEOTIDE SEQUENCE [LARGE SCALE GENOMIC DNA]</scope>
    <source>
        <strain evidence="5">Lor287</strain>
    </source>
</reference>
<dbReference type="Gene3D" id="3.40.395.10">
    <property type="entry name" value="Adenoviral Proteinase, Chain A"/>
    <property type="match status" value="1"/>
</dbReference>
<name>A0AAP0G4K0_9ASPA</name>
<dbReference type="GO" id="GO:0008234">
    <property type="term" value="F:cysteine-type peptidase activity"/>
    <property type="evidence" value="ECO:0007669"/>
    <property type="project" value="InterPro"/>
</dbReference>
<evidence type="ECO:0000313" key="5">
    <source>
        <dbReference type="EMBL" id="KAK8936850.1"/>
    </source>
</evidence>
<organism evidence="5 6">
    <name type="scientific">Platanthera zijinensis</name>
    <dbReference type="NCBI Taxonomy" id="2320716"/>
    <lineage>
        <taxon>Eukaryota</taxon>
        <taxon>Viridiplantae</taxon>
        <taxon>Streptophyta</taxon>
        <taxon>Embryophyta</taxon>
        <taxon>Tracheophyta</taxon>
        <taxon>Spermatophyta</taxon>
        <taxon>Magnoliopsida</taxon>
        <taxon>Liliopsida</taxon>
        <taxon>Asparagales</taxon>
        <taxon>Orchidaceae</taxon>
        <taxon>Orchidoideae</taxon>
        <taxon>Orchideae</taxon>
        <taxon>Orchidinae</taxon>
        <taxon>Platanthera</taxon>
    </lineage>
</organism>
<comment type="similarity">
    <text evidence="1">Belongs to the peptidase C48 family.</text>
</comment>
<dbReference type="Pfam" id="PF02902">
    <property type="entry name" value="Peptidase_C48"/>
    <property type="match status" value="1"/>
</dbReference>
<dbReference type="Proteomes" id="UP001418222">
    <property type="component" value="Unassembled WGS sequence"/>
</dbReference>
<dbReference type="GO" id="GO:0006508">
    <property type="term" value="P:proteolysis"/>
    <property type="evidence" value="ECO:0007669"/>
    <property type="project" value="UniProtKB-KW"/>
</dbReference>